<dbReference type="Proteomes" id="UP000538666">
    <property type="component" value="Unassembled WGS sequence"/>
</dbReference>
<protein>
    <submittedName>
        <fullName evidence="1">Uncharacterized protein</fullName>
    </submittedName>
</protein>
<keyword evidence="2" id="KW-1185">Reference proteome</keyword>
<sequence>MTAATHGAIGYRRGRIKSYSAALIVAFILAQWTAGRRIGASTIFDGQHVQVAHSIMLFQTALETELSGDCSSGVIRKIYFDDLDVALPYIVNAGFWNTRCQPVRPTPVTPLNVDETAQCSSLIVKEQHLSSWLPGVVGAELGPVATRVSILRRWSSPDRKFGFTVYRKRGCSEPVGVPSGD</sequence>
<gene>
    <name evidence="1" type="ORF">HNQ77_004260</name>
</gene>
<evidence type="ECO:0000313" key="2">
    <source>
        <dbReference type="Proteomes" id="UP000538666"/>
    </source>
</evidence>
<organism evidence="1 2">
    <name type="scientific">Silvibacterium bohemicum</name>
    <dbReference type="NCBI Taxonomy" id="1577686"/>
    <lineage>
        <taxon>Bacteria</taxon>
        <taxon>Pseudomonadati</taxon>
        <taxon>Acidobacteriota</taxon>
        <taxon>Terriglobia</taxon>
        <taxon>Terriglobales</taxon>
        <taxon>Acidobacteriaceae</taxon>
        <taxon>Silvibacterium</taxon>
    </lineage>
</organism>
<evidence type="ECO:0000313" key="1">
    <source>
        <dbReference type="EMBL" id="MBB6146288.1"/>
    </source>
</evidence>
<dbReference type="RefSeq" id="WP_050058259.1">
    <property type="nucleotide sequence ID" value="NZ_JACHEK010000009.1"/>
</dbReference>
<dbReference type="AlphaFoldDB" id="A0A841K6S8"/>
<comment type="caution">
    <text evidence="1">The sequence shown here is derived from an EMBL/GenBank/DDBJ whole genome shotgun (WGS) entry which is preliminary data.</text>
</comment>
<reference evidence="1 2" key="1">
    <citation type="submission" date="2020-08" db="EMBL/GenBank/DDBJ databases">
        <title>Genomic Encyclopedia of Type Strains, Phase IV (KMG-IV): sequencing the most valuable type-strain genomes for metagenomic binning, comparative biology and taxonomic classification.</title>
        <authorList>
            <person name="Goeker M."/>
        </authorList>
    </citation>
    <scope>NUCLEOTIDE SEQUENCE [LARGE SCALE GENOMIC DNA]</scope>
    <source>
        <strain evidence="1 2">DSM 103733</strain>
    </source>
</reference>
<name>A0A841K6S8_9BACT</name>
<proteinExistence type="predicted"/>
<accession>A0A841K6S8</accession>
<dbReference type="EMBL" id="JACHEK010000009">
    <property type="protein sequence ID" value="MBB6146288.1"/>
    <property type="molecule type" value="Genomic_DNA"/>
</dbReference>